<dbReference type="Proteomes" id="UP000663760">
    <property type="component" value="Chromosome 4"/>
</dbReference>
<dbReference type="OrthoDB" id="630895at2759"/>
<dbReference type="GO" id="GO:0016747">
    <property type="term" value="F:acyltransferase activity, transferring groups other than amino-acyl groups"/>
    <property type="evidence" value="ECO:0007669"/>
    <property type="project" value="InterPro"/>
</dbReference>
<dbReference type="InterPro" id="IPR016181">
    <property type="entry name" value="Acyl_CoA_acyltransferase"/>
</dbReference>
<dbReference type="Pfam" id="PF13302">
    <property type="entry name" value="Acetyltransf_3"/>
    <property type="match status" value="1"/>
</dbReference>
<sequence>MVAKKTRQPEVTLRRMELSDVGHLLRLMGDDQVSYNTHWETLNTREDAMEYLKGTILPHPWFRAVCFDGTPVGFLSAKPKLGRNTCRAELSGSVIRENWSQGIMTAALRIAVAAIFKEFPAVQRLEALVALENAAAQKALGKAGFTKEGEHRKFNAKKGRLWDMARYSVIRVDPKL</sequence>
<evidence type="ECO:0000313" key="2">
    <source>
        <dbReference type="EMBL" id="CAA7394815.1"/>
    </source>
</evidence>
<keyword evidence="3" id="KW-1185">Reference proteome</keyword>
<organism evidence="2 3">
    <name type="scientific">Spirodela intermedia</name>
    <name type="common">Intermediate duckweed</name>
    <dbReference type="NCBI Taxonomy" id="51605"/>
    <lineage>
        <taxon>Eukaryota</taxon>
        <taxon>Viridiplantae</taxon>
        <taxon>Streptophyta</taxon>
        <taxon>Embryophyta</taxon>
        <taxon>Tracheophyta</taxon>
        <taxon>Spermatophyta</taxon>
        <taxon>Magnoliopsida</taxon>
        <taxon>Liliopsida</taxon>
        <taxon>Araceae</taxon>
        <taxon>Lemnoideae</taxon>
        <taxon>Spirodela</taxon>
    </lineage>
</organism>
<feature type="domain" description="N-acetyltransferase" evidence="1">
    <location>
        <begin position="11"/>
        <end position="167"/>
    </location>
</feature>
<accession>A0A7I8KCW3</accession>
<dbReference type="SUPFAM" id="SSF55729">
    <property type="entry name" value="Acyl-CoA N-acyltransferases (Nat)"/>
    <property type="match status" value="1"/>
</dbReference>
<evidence type="ECO:0000313" key="3">
    <source>
        <dbReference type="Proteomes" id="UP000663760"/>
    </source>
</evidence>
<name>A0A7I8KCW3_SPIIN</name>
<dbReference type="PANTHER" id="PTHR46067">
    <property type="entry name" value="ACYL-COA N-ACYLTRANSFERASES (NAT) SUPERFAMILY PROTEIN"/>
    <property type="match status" value="1"/>
</dbReference>
<dbReference type="Gene3D" id="3.40.630.30">
    <property type="match status" value="1"/>
</dbReference>
<evidence type="ECO:0000259" key="1">
    <source>
        <dbReference type="PROSITE" id="PS51186"/>
    </source>
</evidence>
<dbReference type="InterPro" id="IPR000182">
    <property type="entry name" value="GNAT_dom"/>
</dbReference>
<dbReference type="PANTHER" id="PTHR46067:SF27">
    <property type="entry name" value="ACYL-COA N-ACYLTRANSFERASES (NAT) SUPERFAMILY PROTEIN"/>
    <property type="match status" value="1"/>
</dbReference>
<dbReference type="AlphaFoldDB" id="A0A7I8KCW3"/>
<proteinExistence type="predicted"/>
<dbReference type="PROSITE" id="PS51186">
    <property type="entry name" value="GNAT"/>
    <property type="match status" value="1"/>
</dbReference>
<reference evidence="2" key="1">
    <citation type="submission" date="2020-02" db="EMBL/GenBank/DDBJ databases">
        <authorList>
            <person name="Scholz U."/>
            <person name="Mascher M."/>
            <person name="Fiebig A."/>
        </authorList>
    </citation>
    <scope>NUCLEOTIDE SEQUENCE</scope>
</reference>
<gene>
    <name evidence="2" type="ORF">SI8410_04005476</name>
</gene>
<protein>
    <recommendedName>
        <fullName evidence="1">N-acetyltransferase domain-containing protein</fullName>
    </recommendedName>
</protein>
<dbReference type="EMBL" id="LR746267">
    <property type="protein sequence ID" value="CAA7394815.1"/>
    <property type="molecule type" value="Genomic_DNA"/>
</dbReference>